<feature type="region of interest" description="Disordered" evidence="7">
    <location>
        <begin position="362"/>
        <end position="394"/>
    </location>
</feature>
<feature type="region of interest" description="Disordered" evidence="7">
    <location>
        <begin position="171"/>
        <end position="228"/>
    </location>
</feature>
<dbReference type="AlphaFoldDB" id="A0A9W6BJ82"/>
<accession>A0A9W6BJ82</accession>
<protein>
    <recommendedName>
        <fullName evidence="1">inositol-pentakisphosphate 2-kinase</fullName>
        <ecNumber evidence="1">2.7.1.158</ecNumber>
    </recommendedName>
    <alternativeName>
        <fullName evidence="6">Ins(1,3,4,5,6)P5 2-kinase</fullName>
    </alternativeName>
</protein>
<feature type="compositionally biased region" description="Low complexity" evidence="7">
    <location>
        <begin position="310"/>
        <end position="339"/>
    </location>
</feature>
<feature type="region of interest" description="Disordered" evidence="7">
    <location>
        <begin position="310"/>
        <end position="342"/>
    </location>
</feature>
<evidence type="ECO:0000256" key="4">
    <source>
        <dbReference type="ARBA" id="ARBA00022777"/>
    </source>
</evidence>
<evidence type="ECO:0000256" key="7">
    <source>
        <dbReference type="SAM" id="MobiDB-lite"/>
    </source>
</evidence>
<feature type="compositionally biased region" description="Low complexity" evidence="7">
    <location>
        <begin position="189"/>
        <end position="208"/>
    </location>
</feature>
<feature type="compositionally biased region" description="Polar residues" evidence="7">
    <location>
        <begin position="665"/>
        <end position="676"/>
    </location>
</feature>
<evidence type="ECO:0000313" key="8">
    <source>
        <dbReference type="EMBL" id="GLC52823.1"/>
    </source>
</evidence>
<dbReference type="Pfam" id="PF06090">
    <property type="entry name" value="Ins_P5_2-kin"/>
    <property type="match status" value="1"/>
</dbReference>
<evidence type="ECO:0000256" key="6">
    <source>
        <dbReference type="ARBA" id="ARBA00029574"/>
    </source>
</evidence>
<feature type="region of interest" description="Disordered" evidence="7">
    <location>
        <begin position="481"/>
        <end position="500"/>
    </location>
</feature>
<dbReference type="GO" id="GO:0035299">
    <property type="term" value="F:inositol-1,3,4,5,6-pentakisphosphate 2-kinase activity"/>
    <property type="evidence" value="ECO:0007669"/>
    <property type="project" value="UniProtKB-EC"/>
</dbReference>
<name>A0A9W6BJ82_9CHLO</name>
<gene>
    <name evidence="8" type="primary">PLEST011418</name>
    <name evidence="8" type="ORF">PLESTB_000672400</name>
</gene>
<keyword evidence="3" id="KW-0547">Nucleotide-binding</keyword>
<feature type="compositionally biased region" description="Gly residues" evidence="7">
    <location>
        <begin position="102"/>
        <end position="124"/>
    </location>
</feature>
<feature type="region of interest" description="Disordered" evidence="7">
    <location>
        <begin position="102"/>
        <end position="134"/>
    </location>
</feature>
<dbReference type="GO" id="GO:0032958">
    <property type="term" value="P:inositol phosphate biosynthetic process"/>
    <property type="evidence" value="ECO:0007669"/>
    <property type="project" value="TreeGrafter"/>
</dbReference>
<dbReference type="GO" id="GO:0005524">
    <property type="term" value="F:ATP binding"/>
    <property type="evidence" value="ECO:0007669"/>
    <property type="project" value="UniProtKB-KW"/>
</dbReference>
<keyword evidence="5" id="KW-0067">ATP-binding</keyword>
<dbReference type="PANTHER" id="PTHR14456">
    <property type="entry name" value="INOSITOL POLYPHOSPHATE KINASE 1"/>
    <property type="match status" value="1"/>
</dbReference>
<dbReference type="Gene3D" id="3.30.200.110">
    <property type="entry name" value="Inositol-pentakisphosphate 2-kinase, N-lobe"/>
    <property type="match status" value="1"/>
</dbReference>
<reference evidence="8 9" key="1">
    <citation type="journal article" date="2023" name="Commun. Biol.">
        <title>Reorganization of the ancestral sex-determining regions during the evolution of trioecy in Pleodorina starrii.</title>
        <authorList>
            <person name="Takahashi K."/>
            <person name="Suzuki S."/>
            <person name="Kawai-Toyooka H."/>
            <person name="Yamamoto K."/>
            <person name="Hamaji T."/>
            <person name="Ootsuki R."/>
            <person name="Yamaguchi H."/>
            <person name="Kawachi M."/>
            <person name="Higashiyama T."/>
            <person name="Nozaki H."/>
        </authorList>
    </citation>
    <scope>NUCLEOTIDE SEQUENCE [LARGE SCALE GENOMIC DNA]</scope>
    <source>
        <strain evidence="8 9">NIES-4479</strain>
    </source>
</reference>
<evidence type="ECO:0000313" key="9">
    <source>
        <dbReference type="Proteomes" id="UP001165080"/>
    </source>
</evidence>
<dbReference type="EC" id="2.7.1.158" evidence="1"/>
<sequence length="743" mass="75491">MSSSWQLKGQGAANLVFAYCGDDPRLLGHVLRVRKPSAHVPSAIDRFLWNGVLDAANGCAINSELEYMANVMAPLLGQDHVFPGVPVPVPGKIRSLLAAAGGGGGSGGRGNAGGGRGGGGGGSGNSSSGISSFPALIQPDHTTFHCAVAPGYVGVGPAVCLEIKPKWGLHPGEAGTPKGRSPTPLLTSADLDGPAPDPAPTSSSSAPSEQSKVCCPVGPSEESKQDDSAVLRQQYPRYMLHMLYKHVKKGVPITLYNPLDLFSGQLGRMEAALWCLLKSPSNNLSVFRDGVKVHAGANAGAHAHALVAAAASAGSNSPGGHPAPPQQHQHQQQQQQQQQLSDVSAPALERLAAELHGFVAAPEAPTDSTDGSVGGLDGTFGAVAGPPLAEADGPVEPLASALQQQQQQQQPQQHPGGLDVLHTLVRLTALALQQEGVLGRLHQVQALDEVGAGGALELYDNLMGELQSAELPHTAVAAPALAASSATPPEAGDPPATATSAVPGAAAAATAAAAAATSAAAVATQAAATAVAAAEAAAAAAVAAAGAAAAAAAAADSRLAAAATVAAADSRLAALRQYLMSATAKDCGIMVTLQRAVPLTAPSHTHIQARCTDGHGKPRGASPEDLAPALAVGQPQPAPVGGAGAAEQQQQHRHRPQAEAEASKPHTQGSAPGQQLQRRPWVRVLLDPVSGVSYMYKVAFVDLDLKAAAKIPKHLELERSLLGCARENLRMLREMAHRVGWRC</sequence>
<dbReference type="InterPro" id="IPR009286">
    <property type="entry name" value="Ins_P5_2-kin"/>
</dbReference>
<keyword evidence="2" id="KW-0808">Transferase</keyword>
<proteinExistence type="predicted"/>
<evidence type="ECO:0000256" key="3">
    <source>
        <dbReference type="ARBA" id="ARBA00022741"/>
    </source>
</evidence>
<evidence type="ECO:0000256" key="1">
    <source>
        <dbReference type="ARBA" id="ARBA00012023"/>
    </source>
</evidence>
<organism evidence="8 9">
    <name type="scientific">Pleodorina starrii</name>
    <dbReference type="NCBI Taxonomy" id="330485"/>
    <lineage>
        <taxon>Eukaryota</taxon>
        <taxon>Viridiplantae</taxon>
        <taxon>Chlorophyta</taxon>
        <taxon>core chlorophytes</taxon>
        <taxon>Chlorophyceae</taxon>
        <taxon>CS clade</taxon>
        <taxon>Chlamydomonadales</taxon>
        <taxon>Volvocaceae</taxon>
        <taxon>Pleodorina</taxon>
    </lineage>
</organism>
<dbReference type="GO" id="GO:0005634">
    <property type="term" value="C:nucleus"/>
    <property type="evidence" value="ECO:0007669"/>
    <property type="project" value="TreeGrafter"/>
</dbReference>
<dbReference type="PANTHER" id="PTHR14456:SF2">
    <property type="entry name" value="INOSITOL-PENTAKISPHOSPHATE 2-KINASE"/>
    <property type="match status" value="1"/>
</dbReference>
<evidence type="ECO:0000256" key="2">
    <source>
        <dbReference type="ARBA" id="ARBA00022679"/>
    </source>
</evidence>
<comment type="caution">
    <text evidence="8">The sequence shown here is derived from an EMBL/GenBank/DDBJ whole genome shotgun (WGS) entry which is preliminary data.</text>
</comment>
<dbReference type="Proteomes" id="UP001165080">
    <property type="component" value="Unassembled WGS sequence"/>
</dbReference>
<feature type="region of interest" description="Disordered" evidence="7">
    <location>
        <begin position="609"/>
        <end position="676"/>
    </location>
</feature>
<dbReference type="EMBL" id="BRXU01000006">
    <property type="protein sequence ID" value="GLC52823.1"/>
    <property type="molecule type" value="Genomic_DNA"/>
</dbReference>
<keyword evidence="9" id="KW-1185">Reference proteome</keyword>
<evidence type="ECO:0000256" key="5">
    <source>
        <dbReference type="ARBA" id="ARBA00022840"/>
    </source>
</evidence>
<dbReference type="InterPro" id="IPR043001">
    <property type="entry name" value="IP5_2-K_N_lobe"/>
</dbReference>
<keyword evidence="4" id="KW-0418">Kinase</keyword>